<feature type="compositionally biased region" description="Low complexity" evidence="2">
    <location>
        <begin position="126"/>
        <end position="142"/>
    </location>
</feature>
<comment type="similarity">
    <text evidence="1">Belongs to the RMD1/sif2 family.</text>
</comment>
<evidence type="ECO:0000256" key="1">
    <source>
        <dbReference type="ARBA" id="ARBA00008306"/>
    </source>
</evidence>
<reference evidence="4" key="1">
    <citation type="submission" date="2013-04" db="EMBL/GenBank/DDBJ databases">
        <title>The Genome Sequence of Fonticula alba ATCC 38817.</title>
        <authorList>
            <consortium name="The Broad Institute Genomics Platform"/>
            <person name="Russ C."/>
            <person name="Cuomo C."/>
            <person name="Burger G."/>
            <person name="Gray M.W."/>
            <person name="Holland P.W.H."/>
            <person name="King N."/>
            <person name="Lang F.B.F."/>
            <person name="Roger A.J."/>
            <person name="Ruiz-Trillo I."/>
            <person name="Brown M."/>
            <person name="Walker B."/>
            <person name="Young S."/>
            <person name="Zeng Q."/>
            <person name="Gargeya S."/>
            <person name="Fitzgerald M."/>
            <person name="Haas B."/>
            <person name="Abouelleil A."/>
            <person name="Allen A.W."/>
            <person name="Alvarado L."/>
            <person name="Arachchi H.M."/>
            <person name="Berlin A.M."/>
            <person name="Chapman S.B."/>
            <person name="Gainer-Dewar J."/>
            <person name="Goldberg J."/>
            <person name="Griggs A."/>
            <person name="Gujja S."/>
            <person name="Hansen M."/>
            <person name="Howarth C."/>
            <person name="Imamovic A."/>
            <person name="Ireland A."/>
            <person name="Larimer J."/>
            <person name="McCowan C."/>
            <person name="Murphy C."/>
            <person name="Pearson M."/>
            <person name="Poon T.W."/>
            <person name="Priest M."/>
            <person name="Roberts A."/>
            <person name="Saif S."/>
            <person name="Shea T."/>
            <person name="Sisk P."/>
            <person name="Sykes S."/>
            <person name="Wortman J."/>
            <person name="Nusbaum C."/>
            <person name="Birren B."/>
        </authorList>
    </citation>
    <scope>NUCLEOTIDE SEQUENCE [LARGE SCALE GENOMIC DNA]</scope>
    <source>
        <strain evidence="4">ATCC 38817</strain>
    </source>
</reference>
<evidence type="ECO:0000313" key="4">
    <source>
        <dbReference type="EMBL" id="KCV73195.1"/>
    </source>
</evidence>
<feature type="region of interest" description="Disordered" evidence="2">
    <location>
        <begin position="45"/>
        <end position="154"/>
    </location>
</feature>
<evidence type="ECO:0000259" key="3">
    <source>
        <dbReference type="Pfam" id="PF02582"/>
    </source>
</evidence>
<name>A0A058ZFM7_FONAL</name>
<feature type="domain" description="DUF155" evidence="3">
    <location>
        <begin position="280"/>
        <end position="456"/>
    </location>
</feature>
<dbReference type="OrthoDB" id="242766at2759"/>
<feature type="compositionally biased region" description="Basic residues" evidence="2">
    <location>
        <begin position="114"/>
        <end position="123"/>
    </location>
</feature>
<evidence type="ECO:0000256" key="2">
    <source>
        <dbReference type="SAM" id="MobiDB-lite"/>
    </source>
</evidence>
<dbReference type="PANTHER" id="PTHR16255:SF1">
    <property type="entry name" value="REQUIRED FOR MEIOTIC NUCLEAR DIVISION PROTEIN 1 HOMOLOG"/>
    <property type="match status" value="1"/>
</dbReference>
<dbReference type="RefSeq" id="XP_009492896.1">
    <property type="nucleotide sequence ID" value="XM_009494621.1"/>
</dbReference>
<dbReference type="InterPro" id="IPR003734">
    <property type="entry name" value="DUF155"/>
</dbReference>
<protein>
    <recommendedName>
        <fullName evidence="3">DUF155 domain-containing protein</fullName>
    </recommendedName>
</protein>
<gene>
    <name evidence="4" type="ORF">H696_00738</name>
</gene>
<proteinExistence type="inferred from homology"/>
<dbReference type="InterPro" id="IPR051624">
    <property type="entry name" value="RMD1/Sad1-interacting"/>
</dbReference>
<dbReference type="Proteomes" id="UP000030693">
    <property type="component" value="Unassembled WGS sequence"/>
</dbReference>
<dbReference type="STRING" id="691883.A0A058ZFM7"/>
<keyword evidence="5" id="KW-1185">Reference proteome</keyword>
<feature type="compositionally biased region" description="Polar residues" evidence="2">
    <location>
        <begin position="45"/>
        <end position="56"/>
    </location>
</feature>
<dbReference type="GeneID" id="20525463"/>
<accession>A0A058ZFM7</accession>
<feature type="compositionally biased region" description="Polar residues" evidence="2">
    <location>
        <begin position="87"/>
        <end position="109"/>
    </location>
</feature>
<dbReference type="Pfam" id="PF02582">
    <property type="entry name" value="DUF155"/>
    <property type="match status" value="1"/>
</dbReference>
<dbReference type="OMA" id="IYWRANS"/>
<sequence length="519" mass="56186">MFRGLSHVARQSGAVLLRASAPATPIAPRLGAPATTALGHRLVSTSAVSAVSQPQRTPEPASPGPTAGGNAPESVAAGLAARPALTNPPTTSSRPNQALNHSQSTSFPTGPTRKPSRLSKPRRLAAEAAVAAAAAARPDNAASHPSSGREGNYPQHITRFQSLSHGSFSSAAEAEAHSNAIASGHCLAFCTAERYDLNKLLVELDPTFFVEKRLFEDMALYCSLSSDSHIPSALMNGAGTSEGTFDYSTSSLPYSPLRMHSNRIDFSDPDFSHHLDAGAYFFADGTIVLWNATPEQRARCLSAARIAQIEPYVVSEAETEEMFYVLSESSCPSSICGETFIISSHASSNQLIRDRLAFSNALARSAKLAVLEEQLDDYLEQNRNLPKIMGSGKKLPLTRSDILEHTGKLLGFRASLNLHSGILETHDYYWSEPKLEDLLVSASRALDINPRIAILNKKIDYTSQLVEVLRDHLSEQHSFRLEWSIIWLITVEVIFELIHYADRLGFISIDAAAVATNVI</sequence>
<dbReference type="GO" id="GO:0070131">
    <property type="term" value="P:positive regulation of mitochondrial translation"/>
    <property type="evidence" value="ECO:0007669"/>
    <property type="project" value="TreeGrafter"/>
</dbReference>
<dbReference type="eggNOG" id="KOG2861">
    <property type="taxonomic scope" value="Eukaryota"/>
</dbReference>
<dbReference type="AlphaFoldDB" id="A0A058ZFM7"/>
<organism evidence="4">
    <name type="scientific">Fonticula alba</name>
    <name type="common">Slime mold</name>
    <dbReference type="NCBI Taxonomy" id="691883"/>
    <lineage>
        <taxon>Eukaryota</taxon>
        <taxon>Rotosphaerida</taxon>
        <taxon>Fonticulaceae</taxon>
        <taxon>Fonticula</taxon>
    </lineage>
</organism>
<dbReference type="PANTHER" id="PTHR16255">
    <property type="entry name" value="REQUIRED FOR MEIOTIC NUCLEAR DIVISION PROTEIN 1 HOMOLOG"/>
    <property type="match status" value="1"/>
</dbReference>
<dbReference type="GO" id="GO:0005739">
    <property type="term" value="C:mitochondrion"/>
    <property type="evidence" value="ECO:0007669"/>
    <property type="project" value="UniProtKB-ARBA"/>
</dbReference>
<evidence type="ECO:0000313" key="5">
    <source>
        <dbReference type="Proteomes" id="UP000030693"/>
    </source>
</evidence>
<dbReference type="EMBL" id="KB932201">
    <property type="protein sequence ID" value="KCV73195.1"/>
    <property type="molecule type" value="Genomic_DNA"/>
</dbReference>